<dbReference type="KEGG" id="dmm:dnm_048260"/>
<gene>
    <name evidence="1" type="ORF">dnm_048260</name>
</gene>
<name>A0A975BPH4_9BACT</name>
<accession>A0A975BPH4</accession>
<keyword evidence="2" id="KW-1185">Reference proteome</keyword>
<proteinExistence type="predicted"/>
<reference evidence="1" key="1">
    <citation type="journal article" date="2021" name="Microb. Physiol.">
        <title>Proteogenomic Insights into the Physiology of Marine, Sulfate-Reducing, Filamentous Desulfonema limicola and Desulfonema magnum.</title>
        <authorList>
            <person name="Schnaars V."/>
            <person name="Wohlbrand L."/>
            <person name="Scheve S."/>
            <person name="Hinrichs C."/>
            <person name="Reinhardt R."/>
            <person name="Rabus R."/>
        </authorList>
    </citation>
    <scope>NUCLEOTIDE SEQUENCE</scope>
    <source>
        <strain evidence="1">4be13</strain>
    </source>
</reference>
<dbReference type="EMBL" id="CP061800">
    <property type="protein sequence ID" value="QTA88779.1"/>
    <property type="molecule type" value="Genomic_DNA"/>
</dbReference>
<evidence type="ECO:0000313" key="2">
    <source>
        <dbReference type="Proteomes" id="UP000663722"/>
    </source>
</evidence>
<organism evidence="1 2">
    <name type="scientific">Desulfonema magnum</name>
    <dbReference type="NCBI Taxonomy" id="45655"/>
    <lineage>
        <taxon>Bacteria</taxon>
        <taxon>Pseudomonadati</taxon>
        <taxon>Thermodesulfobacteriota</taxon>
        <taxon>Desulfobacteria</taxon>
        <taxon>Desulfobacterales</taxon>
        <taxon>Desulfococcaceae</taxon>
        <taxon>Desulfonema</taxon>
    </lineage>
</organism>
<protein>
    <submittedName>
        <fullName evidence="1">Uncharacterized protein</fullName>
    </submittedName>
</protein>
<sequence length="48" mass="5267">MKLTGRRPIGRSGIIKILSLMRMGFPDEAAPRKTPGVFPVFPVCPART</sequence>
<dbReference type="Proteomes" id="UP000663722">
    <property type="component" value="Chromosome"/>
</dbReference>
<evidence type="ECO:0000313" key="1">
    <source>
        <dbReference type="EMBL" id="QTA88779.1"/>
    </source>
</evidence>
<dbReference type="AlphaFoldDB" id="A0A975BPH4"/>